<dbReference type="PANTHER" id="PTHR43000">
    <property type="entry name" value="DTDP-D-GLUCOSE 4,6-DEHYDRATASE-RELATED"/>
    <property type="match status" value="1"/>
</dbReference>
<dbReference type="EMBL" id="LBSM01000025">
    <property type="protein sequence ID" value="KKQ16907.1"/>
    <property type="molecule type" value="Genomic_DNA"/>
</dbReference>
<comment type="caution">
    <text evidence="3">The sequence shown here is derived from an EMBL/GenBank/DDBJ whole genome shotgun (WGS) entry which is preliminary data.</text>
</comment>
<evidence type="ECO:0000259" key="2">
    <source>
        <dbReference type="Pfam" id="PF01370"/>
    </source>
</evidence>
<evidence type="ECO:0000313" key="4">
    <source>
        <dbReference type="Proteomes" id="UP000034508"/>
    </source>
</evidence>
<organism evidence="3 4">
    <name type="scientific">Berkelbacteria bacterium GW2011_GWA1_36_9</name>
    <dbReference type="NCBI Taxonomy" id="1618331"/>
    <lineage>
        <taxon>Bacteria</taxon>
        <taxon>Candidatus Berkelbacteria</taxon>
    </lineage>
</organism>
<dbReference type="AlphaFoldDB" id="A0A0G0FGE1"/>
<dbReference type="Proteomes" id="UP000034508">
    <property type="component" value="Unassembled WGS sequence"/>
</dbReference>
<comment type="similarity">
    <text evidence="1">Belongs to the NAD(P)-dependent epimerase/dehydratase family.</text>
</comment>
<dbReference type="InterPro" id="IPR036291">
    <property type="entry name" value="NAD(P)-bd_dom_sf"/>
</dbReference>
<evidence type="ECO:0000256" key="1">
    <source>
        <dbReference type="ARBA" id="ARBA00007637"/>
    </source>
</evidence>
<dbReference type="InterPro" id="IPR001509">
    <property type="entry name" value="Epimerase_deHydtase"/>
</dbReference>
<reference evidence="3 4" key="1">
    <citation type="journal article" date="2015" name="Nature">
        <title>rRNA introns, odd ribosomes, and small enigmatic genomes across a large radiation of phyla.</title>
        <authorList>
            <person name="Brown C.T."/>
            <person name="Hug L.A."/>
            <person name="Thomas B.C."/>
            <person name="Sharon I."/>
            <person name="Castelle C.J."/>
            <person name="Singh A."/>
            <person name="Wilkins M.J."/>
            <person name="Williams K.H."/>
            <person name="Banfield J.F."/>
        </authorList>
    </citation>
    <scope>NUCLEOTIDE SEQUENCE [LARGE SCALE GENOMIC DNA]</scope>
</reference>
<accession>A0A0G0FGE1</accession>
<protein>
    <recommendedName>
        <fullName evidence="2">NAD-dependent epimerase/dehydratase domain-containing protein</fullName>
    </recommendedName>
</protein>
<name>A0A0G0FGE1_9BACT</name>
<dbReference type="Gene3D" id="3.40.50.720">
    <property type="entry name" value="NAD(P)-binding Rossmann-like Domain"/>
    <property type="match status" value="1"/>
</dbReference>
<sequence length="206" mass="23453">LNAARKLNNLKAVIVASSDKAYGKTKKAYTEESPLKGDHPYDVSKSAADLISLAYYKTYGLPVVITRFGNVYGEGDFHFGRIVPDICKSVIKNETLLLRSDGTYVRDYLYVGDVVDGYIFLMKNLNKTIGQAFNFSSKDTLSVLSLVKKAEKILNTKIKYKILNTAKNEIPYQHLNDAKIRRLGWANKRSLYVKIEEILKWYRKVL</sequence>
<dbReference type="Gene3D" id="3.90.25.10">
    <property type="entry name" value="UDP-galactose 4-epimerase, domain 1"/>
    <property type="match status" value="1"/>
</dbReference>
<evidence type="ECO:0000313" key="3">
    <source>
        <dbReference type="EMBL" id="KKQ16907.1"/>
    </source>
</evidence>
<gene>
    <name evidence="3" type="ORF">US31_C0025G0007</name>
</gene>
<proteinExistence type="inferred from homology"/>
<dbReference type="SUPFAM" id="SSF51735">
    <property type="entry name" value="NAD(P)-binding Rossmann-fold domains"/>
    <property type="match status" value="1"/>
</dbReference>
<dbReference type="Pfam" id="PF01370">
    <property type="entry name" value="Epimerase"/>
    <property type="match status" value="1"/>
</dbReference>
<feature type="domain" description="NAD-dependent epimerase/dehydratase" evidence="2">
    <location>
        <begin position="1"/>
        <end position="134"/>
    </location>
</feature>
<feature type="non-terminal residue" evidence="3">
    <location>
        <position position="1"/>
    </location>
</feature>